<dbReference type="Proteomes" id="UP000680067">
    <property type="component" value="Unassembled WGS sequence"/>
</dbReference>
<dbReference type="InterPro" id="IPR051454">
    <property type="entry name" value="RNA/ubiquinone_mod_enzymes"/>
</dbReference>
<dbReference type="AlphaFoldDB" id="A0A941I8E0"/>
<feature type="binding site" evidence="1">
    <location>
        <position position="40"/>
    </location>
    <ligand>
        <name>[4Fe-4S] cluster</name>
        <dbReference type="ChEBI" id="CHEBI:49883"/>
    </ligand>
</feature>
<dbReference type="RefSeq" id="WP_212688926.1">
    <property type="nucleotide sequence ID" value="NZ_JAGSPN010000013.1"/>
</dbReference>
<keyword evidence="3" id="KW-1185">Reference proteome</keyword>
<gene>
    <name evidence="1" type="primary">ubiV</name>
    <name evidence="2" type="ORF">KDM89_16030</name>
</gene>
<sequence length="308" mass="33922">MLKLALGPLLYYWERERVFAFYEQMADSCPEIIYLGETVCSRRHEMKHADWLQIAAMLQEHGKQVVLSTQVLLESMADVKAMHRVLGSGAALVEVNDMGALSCAAEQGLAFVAGPHLNAFSTPVLAQFAKRGAVRWVMPLELGRQALQAMQKGKPAGLETEVFAYGRMPLAFSARCFTARHHNLPKDQCDFVCGQYPDGLALQTREQQDFLNLNGIQTQSHAVCNLLPHMAELVAMDVDVLRISPQSQHTGDILQAFDAARRQPEQAITLAAHLPAMMPGASCNGYWVGQAGMQQHNALSHFHSAGVN</sequence>
<keyword evidence="1" id="KW-0411">Iron-sulfur</keyword>
<feature type="binding site" evidence="1">
    <location>
        <position position="189"/>
    </location>
    <ligand>
        <name>[4Fe-4S] cluster</name>
        <dbReference type="ChEBI" id="CHEBI:49883"/>
    </ligand>
</feature>
<protein>
    <recommendedName>
        <fullName evidence="1">Ubiquinone biosynthesis protein UbiV</fullName>
    </recommendedName>
</protein>
<comment type="caution">
    <text evidence="2">The sequence shown here is derived from an EMBL/GenBank/DDBJ whole genome shotgun (WGS) entry which is preliminary data.</text>
</comment>
<accession>A0A941I8E0</accession>
<reference evidence="2" key="1">
    <citation type="submission" date="2021-04" db="EMBL/GenBank/DDBJ databases">
        <title>novel species isolated from subtropical streams in China.</title>
        <authorList>
            <person name="Lu H."/>
        </authorList>
    </citation>
    <scope>NUCLEOTIDE SEQUENCE</scope>
    <source>
        <strain evidence="2">LFS511W</strain>
    </source>
</reference>
<dbReference type="PANTHER" id="PTHR30217:SF11">
    <property type="entry name" value="UBIQUINONE BIOSYNTHESIS PROTEIN UBIV"/>
    <property type="match status" value="1"/>
</dbReference>
<dbReference type="NCBIfam" id="NF011991">
    <property type="entry name" value="PRK15447.1"/>
    <property type="match status" value="1"/>
</dbReference>
<keyword evidence="1" id="KW-0408">Iron</keyword>
<evidence type="ECO:0000256" key="1">
    <source>
        <dbReference type="HAMAP-Rule" id="MF_02233"/>
    </source>
</evidence>
<comment type="function">
    <text evidence="1">Required for O(2)-independent ubiquinone (coenzyme Q) biosynthesis. Together with UbiU, is essential for the C6-hydroxylation reaction in the oxygen-independent ubiquinone biosynthesis pathway.</text>
</comment>
<dbReference type="Pfam" id="PF01136">
    <property type="entry name" value="Peptidase_U32"/>
    <property type="match status" value="1"/>
</dbReference>
<comment type="cofactor">
    <cofactor evidence="1">
        <name>[4Fe-4S] cluster</name>
        <dbReference type="ChEBI" id="CHEBI:49883"/>
    </cofactor>
</comment>
<comment type="similarity">
    <text evidence="1">Belongs to the peptidase U32 family. UbiV subfamily.</text>
</comment>
<feature type="binding site" evidence="1">
    <location>
        <position position="193"/>
    </location>
    <ligand>
        <name>[4Fe-4S] cluster</name>
        <dbReference type="ChEBI" id="CHEBI:49883"/>
    </ligand>
</feature>
<keyword evidence="1" id="KW-0004">4Fe-4S</keyword>
<name>A0A941I8E0_9BURK</name>
<proteinExistence type="inferred from homology"/>
<dbReference type="GO" id="GO:0051539">
    <property type="term" value="F:4 iron, 4 sulfur cluster binding"/>
    <property type="evidence" value="ECO:0007669"/>
    <property type="project" value="UniProtKB-UniRule"/>
</dbReference>
<comment type="subunit">
    <text evidence="1">Forms a heterodimer with UbiU.</text>
</comment>
<comment type="pathway">
    <text evidence="1">Cofactor biosynthesis; ubiquinone biosynthesis.</text>
</comment>
<dbReference type="PANTHER" id="PTHR30217">
    <property type="entry name" value="PEPTIDASE U32 FAMILY"/>
    <property type="match status" value="1"/>
</dbReference>
<keyword evidence="1" id="KW-0831">Ubiquinone biosynthesis</keyword>
<dbReference type="GO" id="GO:0006744">
    <property type="term" value="P:ubiquinone biosynthetic process"/>
    <property type="evidence" value="ECO:0007669"/>
    <property type="project" value="UniProtKB-UniRule"/>
</dbReference>
<organism evidence="2 3">
    <name type="scientific">Undibacterium luofuense</name>
    <dbReference type="NCBI Taxonomy" id="2828733"/>
    <lineage>
        <taxon>Bacteria</taxon>
        <taxon>Pseudomonadati</taxon>
        <taxon>Pseudomonadota</taxon>
        <taxon>Betaproteobacteria</taxon>
        <taxon>Burkholderiales</taxon>
        <taxon>Oxalobacteraceae</taxon>
        <taxon>Undibacterium</taxon>
    </lineage>
</organism>
<dbReference type="HAMAP" id="MF_02233">
    <property type="entry name" value="UbiV"/>
    <property type="match status" value="1"/>
</dbReference>
<feature type="binding site" evidence="1">
    <location>
        <position position="176"/>
    </location>
    <ligand>
        <name>[4Fe-4S] cluster</name>
        <dbReference type="ChEBI" id="CHEBI:49883"/>
    </ligand>
</feature>
<dbReference type="GO" id="GO:0046872">
    <property type="term" value="F:metal ion binding"/>
    <property type="evidence" value="ECO:0007669"/>
    <property type="project" value="UniProtKB-KW"/>
</dbReference>
<keyword evidence="1" id="KW-0479">Metal-binding</keyword>
<evidence type="ECO:0000313" key="3">
    <source>
        <dbReference type="Proteomes" id="UP000680067"/>
    </source>
</evidence>
<evidence type="ECO:0000313" key="2">
    <source>
        <dbReference type="EMBL" id="MBR7783655.1"/>
    </source>
</evidence>
<dbReference type="InterPro" id="IPR043693">
    <property type="entry name" value="UbiV"/>
</dbReference>
<dbReference type="InterPro" id="IPR001539">
    <property type="entry name" value="Peptidase_U32"/>
</dbReference>
<dbReference type="EMBL" id="JAGSPN010000013">
    <property type="protein sequence ID" value="MBR7783655.1"/>
    <property type="molecule type" value="Genomic_DNA"/>
</dbReference>